<protein>
    <recommendedName>
        <fullName evidence="4">LamG-like jellyroll fold domain-containing protein</fullName>
    </recommendedName>
</protein>
<dbReference type="Gene3D" id="2.60.120.200">
    <property type="match status" value="4"/>
</dbReference>
<dbReference type="GeneID" id="136807534"/>
<reference evidence="5" key="1">
    <citation type="submission" date="2021-01" db="UniProtKB">
        <authorList>
            <consortium name="EnsemblMetazoa"/>
        </authorList>
    </citation>
    <scope>IDENTIFICATION</scope>
</reference>
<evidence type="ECO:0000259" key="4">
    <source>
        <dbReference type="SMART" id="SM00560"/>
    </source>
</evidence>
<evidence type="ECO:0000313" key="6">
    <source>
        <dbReference type="Proteomes" id="UP000594262"/>
    </source>
</evidence>
<dbReference type="SMART" id="SM00560">
    <property type="entry name" value="LamGL"/>
    <property type="match status" value="1"/>
</dbReference>
<proteinExistence type="predicted"/>
<dbReference type="SUPFAM" id="SSF49899">
    <property type="entry name" value="Concanavalin A-like lectins/glucanases"/>
    <property type="match status" value="4"/>
</dbReference>
<dbReference type="Proteomes" id="UP000594262">
    <property type="component" value="Unplaced"/>
</dbReference>
<keyword evidence="2" id="KW-1015">Disulfide bond</keyword>
<dbReference type="OrthoDB" id="6017464at2759"/>
<accession>A0A7M5XGM5</accession>
<feature type="signal peptide" evidence="3">
    <location>
        <begin position="1"/>
        <end position="20"/>
    </location>
</feature>
<feature type="domain" description="LamG-like jellyroll fold" evidence="4">
    <location>
        <begin position="562"/>
        <end position="710"/>
    </location>
</feature>
<name>A0A7M5XGM5_9CNID</name>
<dbReference type="AlphaFoldDB" id="A0A7M5XGM5"/>
<dbReference type="PANTHER" id="PTHR47635">
    <property type="entry name" value="CUB DOMAIN-CONTAINING PROTEIN"/>
    <property type="match status" value="1"/>
</dbReference>
<dbReference type="PANTHER" id="PTHR47635:SF2">
    <property type="entry name" value="LAMG-LIKE JELLYROLL FOLD DOMAIN-CONTAINING PROTEIN"/>
    <property type="match status" value="1"/>
</dbReference>
<organism evidence="5 6">
    <name type="scientific">Clytia hemisphaerica</name>
    <dbReference type="NCBI Taxonomy" id="252671"/>
    <lineage>
        <taxon>Eukaryota</taxon>
        <taxon>Metazoa</taxon>
        <taxon>Cnidaria</taxon>
        <taxon>Hydrozoa</taxon>
        <taxon>Hydroidolina</taxon>
        <taxon>Leptothecata</taxon>
        <taxon>Obeliida</taxon>
        <taxon>Clytiidae</taxon>
        <taxon>Clytia</taxon>
    </lineage>
</organism>
<dbReference type="RefSeq" id="XP_066920216.1">
    <property type="nucleotide sequence ID" value="XM_067064115.1"/>
</dbReference>
<evidence type="ECO:0000256" key="3">
    <source>
        <dbReference type="SAM" id="SignalP"/>
    </source>
</evidence>
<evidence type="ECO:0000256" key="1">
    <source>
        <dbReference type="ARBA" id="ARBA00022729"/>
    </source>
</evidence>
<keyword evidence="1 3" id="KW-0732">Signal</keyword>
<evidence type="ECO:0000256" key="2">
    <source>
        <dbReference type="ARBA" id="ARBA00023157"/>
    </source>
</evidence>
<evidence type="ECO:0000313" key="5">
    <source>
        <dbReference type="EnsemblMetazoa" id="CLYHEMP021620.1"/>
    </source>
</evidence>
<dbReference type="InterPro" id="IPR006558">
    <property type="entry name" value="LamG-like"/>
</dbReference>
<sequence>MDWTFKTFVLLVGLVCNIHGHSVRMREDKSCSLYLGFDRYNGAQLFDDSTRNNKATLENGATITKTDGSCGMCVQLTNGEVVFNGKDFKGLPKEGITIALMIYLDNTIGSHEIFQTVGDHSEHSEGQYHLEIIDGKIRWFHRNEKGETVFSVETVQGVIKQKTWYEIGVTYSSEGVSRIFCNGDLVKEEISDKMTLSQDWGAFAGIGNFKGDRELKGYLDEFYIFNRTLNTTEIQDIHEHCKGLKSAKVMAMSFESIKGNVTYDQSYQGNDGYFTGEFIKGNNGTCGNDVGLPSSTEQNLNVMSVRGSKFRNKPTDACTILMWVKLEDNKGVHKLFFTTGGHSMHTHEQYDLSVHDGALHWIHRNEYDQQIFNVHTEPIVVKGEWTHIAATYNSTKQIAVIYVNGEIKEGKNGAGALSEDWDGIAAFGQHGVSSSGIKTLDYFDEIEMYDRELSPLEIRQIFMKCSDVLVYGMRSTIPTERITRPTFVRVKRDLEHQAQLVYMTFDRIAGDKVFDDSGYSNVGHLIGMAKLARDVGKCGHGLRFQGGNLLLNGHLMKNIPKKGITIALWVYMDTVAGQQEIFQTIDPKASVNKHGMYYLEADDGHMRWFHRNEKSETIFSIETKEKIIQPEVWIHIGVTYDVESKKACLYANGHLIQSDEGTGALSGDWEGRVSIGKFYDTAENGDYLEGRSFQGILDELFIYNRALSQIEISRLSQICDFRRVDLYYTFDNIKGDKLYDQSGLANFGKITKTMDTVPGYCGNALNFTSENYIELSGDEFRQKPANAISIAVWIRLNTNRDRHQLFNTIGSRSLHKHDQYDFSVINGQIKWFHRDHLGKTVFDIDTFAVVKPRQWVHLIATYDSQENKAQVYLDGHLVKEVDGTGYLSQDWGHFAGIGKHYYENRYFSGAIDELMMFNYALPLDEVGYVYKKQCAVK</sequence>
<keyword evidence="6" id="KW-1185">Reference proteome</keyword>
<dbReference type="Pfam" id="PF13385">
    <property type="entry name" value="Laminin_G_3"/>
    <property type="match status" value="4"/>
</dbReference>
<feature type="chain" id="PRO_5029826594" description="LamG-like jellyroll fold domain-containing protein" evidence="3">
    <location>
        <begin position="21"/>
        <end position="937"/>
    </location>
</feature>
<dbReference type="InterPro" id="IPR013320">
    <property type="entry name" value="ConA-like_dom_sf"/>
</dbReference>
<dbReference type="EnsemblMetazoa" id="CLYHEMT021620.1">
    <property type="protein sequence ID" value="CLYHEMP021620.1"/>
    <property type="gene ID" value="CLYHEMG021620"/>
</dbReference>